<sequence>MRKGNEDDVACKQSFSRCAVRVTGAVGASAEVMYYVFEILAVSKSVVVVTKIPAKSLLLLGFSSSTNKKSTTAVTDNRPMRTLLLSLLILLCANLITTSDAFAQITQAAATKAVNIVTKKLKADRSCKTELGKLVKVNAVLGYGSPKENVIAVRFECSFNKPGVKSGQDRGIMRGQVKASVAEDTGKVVSCSVFRDLGWGRTWDMKI</sequence>
<organism evidence="1 2">
    <name type="scientific">Triparma strigata</name>
    <dbReference type="NCBI Taxonomy" id="1606541"/>
    <lineage>
        <taxon>Eukaryota</taxon>
        <taxon>Sar</taxon>
        <taxon>Stramenopiles</taxon>
        <taxon>Ochrophyta</taxon>
        <taxon>Bolidophyceae</taxon>
        <taxon>Parmales</taxon>
        <taxon>Triparmaceae</taxon>
        <taxon>Triparma</taxon>
    </lineage>
</organism>
<reference evidence="2" key="1">
    <citation type="journal article" date="2023" name="Commun. Biol.">
        <title>Genome analysis of Parmales, the sister group of diatoms, reveals the evolutionary specialization of diatoms from phago-mixotrophs to photoautotrophs.</title>
        <authorList>
            <person name="Ban H."/>
            <person name="Sato S."/>
            <person name="Yoshikawa S."/>
            <person name="Yamada K."/>
            <person name="Nakamura Y."/>
            <person name="Ichinomiya M."/>
            <person name="Sato N."/>
            <person name="Blanc-Mathieu R."/>
            <person name="Endo H."/>
            <person name="Kuwata A."/>
            <person name="Ogata H."/>
        </authorList>
    </citation>
    <scope>NUCLEOTIDE SEQUENCE [LARGE SCALE GENOMIC DNA]</scope>
    <source>
        <strain evidence="2">NIES 3701</strain>
    </source>
</reference>
<dbReference type="EMBL" id="BRXY01000068">
    <property type="protein sequence ID" value="GMH60853.1"/>
    <property type="molecule type" value="Genomic_DNA"/>
</dbReference>
<dbReference type="Proteomes" id="UP001165085">
    <property type="component" value="Unassembled WGS sequence"/>
</dbReference>
<comment type="caution">
    <text evidence="1">The sequence shown here is derived from an EMBL/GenBank/DDBJ whole genome shotgun (WGS) entry which is preliminary data.</text>
</comment>
<proteinExistence type="predicted"/>
<name>A0A9W7E3F5_9STRA</name>
<gene>
    <name evidence="1" type="ORF">TrST_g8741</name>
</gene>
<protein>
    <submittedName>
        <fullName evidence="1">Uncharacterized protein</fullName>
    </submittedName>
</protein>
<accession>A0A9W7E3F5</accession>
<dbReference type="OrthoDB" id="199415at2759"/>
<dbReference type="AlphaFoldDB" id="A0A9W7E3F5"/>
<keyword evidence="2" id="KW-1185">Reference proteome</keyword>
<evidence type="ECO:0000313" key="2">
    <source>
        <dbReference type="Proteomes" id="UP001165085"/>
    </source>
</evidence>
<evidence type="ECO:0000313" key="1">
    <source>
        <dbReference type="EMBL" id="GMH60853.1"/>
    </source>
</evidence>